<dbReference type="InterPro" id="IPR016786">
    <property type="entry name" value="YdeI_bac"/>
</dbReference>
<name>A0A1M6M2Y4_9FLAO</name>
<accession>A0A1M6M2Y4</accession>
<dbReference type="SUPFAM" id="SSF159888">
    <property type="entry name" value="YdhG-like"/>
    <property type="match status" value="1"/>
</dbReference>
<dbReference type="AlphaFoldDB" id="A0A1M6M2Y4"/>
<reference evidence="2 3" key="1">
    <citation type="submission" date="2016-11" db="EMBL/GenBank/DDBJ databases">
        <authorList>
            <person name="Jaros S."/>
            <person name="Januszkiewicz K."/>
            <person name="Wedrychowicz H."/>
        </authorList>
    </citation>
    <scope>NUCLEOTIDE SEQUENCE [LARGE SCALE GENOMIC DNA]</scope>
    <source>
        <strain evidence="2 3">DSM 22807</strain>
    </source>
</reference>
<evidence type="ECO:0000259" key="1">
    <source>
        <dbReference type="Pfam" id="PF08818"/>
    </source>
</evidence>
<gene>
    <name evidence="2" type="ORF">SAMN05444337_2608</name>
</gene>
<dbReference type="Proteomes" id="UP000184232">
    <property type="component" value="Unassembled WGS sequence"/>
</dbReference>
<keyword evidence="3" id="KW-1185">Reference proteome</keyword>
<protein>
    <submittedName>
        <fullName evidence="2">Uncharacterized conserved protein YdeI, YjbR/CyaY-like superfamily, DUF1801 family</fullName>
    </submittedName>
</protein>
<dbReference type="Pfam" id="PF08818">
    <property type="entry name" value="DUF1801"/>
    <property type="match status" value="1"/>
</dbReference>
<dbReference type="PIRSF" id="PIRSF021308">
    <property type="entry name" value="UCP021308"/>
    <property type="match status" value="1"/>
</dbReference>
<dbReference type="Gene3D" id="3.90.1150.200">
    <property type="match status" value="1"/>
</dbReference>
<sequence length="212" mass="24786">MFSKLFLNDLENNTTIALFMEEKKKNPWNKTNQWSEELDLLHSILRKTPLVEMTKWGGPTYTYNGKNVVGIGGFKSYFGVWFFNGVFLKDDKNLLINANEGTTKSLRQMRFNSKEEIDEKIILAYVTEAIAIEEKGLAIKKEKKETVISEFFENFLNENSVLKKQFESLSPYKQREYLEFIDTAKQEKTKLSRLEKIKPLLVEGKGLNDKYR</sequence>
<evidence type="ECO:0000313" key="3">
    <source>
        <dbReference type="Proteomes" id="UP000184232"/>
    </source>
</evidence>
<proteinExistence type="predicted"/>
<dbReference type="InterPro" id="IPR014922">
    <property type="entry name" value="YdhG-like"/>
</dbReference>
<dbReference type="EMBL" id="FQZH01000006">
    <property type="protein sequence ID" value="SHJ77832.1"/>
    <property type="molecule type" value="Genomic_DNA"/>
</dbReference>
<feature type="domain" description="YdhG-like" evidence="1">
    <location>
        <begin position="34"/>
        <end position="130"/>
    </location>
</feature>
<organism evidence="2 3">
    <name type="scientific">Flavobacterium haoranii</name>
    <dbReference type="NCBI Taxonomy" id="683124"/>
    <lineage>
        <taxon>Bacteria</taxon>
        <taxon>Pseudomonadati</taxon>
        <taxon>Bacteroidota</taxon>
        <taxon>Flavobacteriia</taxon>
        <taxon>Flavobacteriales</taxon>
        <taxon>Flavobacteriaceae</taxon>
        <taxon>Flavobacterium</taxon>
    </lineage>
</organism>
<evidence type="ECO:0000313" key="2">
    <source>
        <dbReference type="EMBL" id="SHJ77832.1"/>
    </source>
</evidence>
<dbReference type="Pfam" id="PF13376">
    <property type="entry name" value="OmdA"/>
    <property type="match status" value="1"/>
</dbReference>